<evidence type="ECO:0000259" key="1">
    <source>
        <dbReference type="Pfam" id="PF10417"/>
    </source>
</evidence>
<reference evidence="3" key="1">
    <citation type="submission" date="2016-10" db="EMBL/GenBank/DDBJ databases">
        <authorList>
            <person name="Varghese N."/>
            <person name="Submissions S."/>
        </authorList>
    </citation>
    <scope>NUCLEOTIDE SEQUENCE [LARGE SCALE GENOMIC DNA]</scope>
    <source>
        <strain evidence="3">CGMCC 1.6775</strain>
    </source>
</reference>
<dbReference type="AlphaFoldDB" id="A0A1I5AN57"/>
<proteinExistence type="predicted"/>
<evidence type="ECO:0000313" key="2">
    <source>
        <dbReference type="EMBL" id="SFN63877.1"/>
    </source>
</evidence>
<sequence length="41" mass="4555">EGWKKGDKVIVPPAKTAEGANSRVESGDYECKDFYFCTKSL</sequence>
<organism evidence="2 3">
    <name type="scientific">Marinobacter pelagius</name>
    <dbReference type="NCBI Taxonomy" id="379482"/>
    <lineage>
        <taxon>Bacteria</taxon>
        <taxon>Pseudomonadati</taxon>
        <taxon>Pseudomonadota</taxon>
        <taxon>Gammaproteobacteria</taxon>
        <taxon>Pseudomonadales</taxon>
        <taxon>Marinobacteraceae</taxon>
        <taxon>Marinobacter</taxon>
    </lineage>
</organism>
<protein>
    <submittedName>
        <fullName evidence="2">C-terminal domain of 1-Cys peroxiredoxin</fullName>
    </submittedName>
</protein>
<dbReference type="RefSeq" id="WP_425434505.1">
    <property type="nucleotide sequence ID" value="NZ_FOUR01000016.1"/>
</dbReference>
<dbReference type="Gene3D" id="3.30.1020.10">
    <property type="entry name" value="Antioxidant, Horf6, Chain A, domain2"/>
    <property type="match status" value="1"/>
</dbReference>
<dbReference type="Proteomes" id="UP000199339">
    <property type="component" value="Unassembled WGS sequence"/>
</dbReference>
<dbReference type="EMBL" id="FOUR01000016">
    <property type="protein sequence ID" value="SFN63877.1"/>
    <property type="molecule type" value="Genomic_DNA"/>
</dbReference>
<evidence type="ECO:0000313" key="3">
    <source>
        <dbReference type="Proteomes" id="UP000199339"/>
    </source>
</evidence>
<dbReference type="GO" id="GO:0051920">
    <property type="term" value="F:peroxiredoxin activity"/>
    <property type="evidence" value="ECO:0007669"/>
    <property type="project" value="InterPro"/>
</dbReference>
<feature type="domain" description="Peroxiredoxin C-terminal" evidence="1">
    <location>
        <begin position="2"/>
        <end position="27"/>
    </location>
</feature>
<gene>
    <name evidence="2" type="ORF">SAMN04487961_3559</name>
</gene>
<name>A0A1I5AN57_9GAMM</name>
<accession>A0A1I5AN57</accession>
<dbReference type="Pfam" id="PF10417">
    <property type="entry name" value="1-cysPrx_C"/>
    <property type="match status" value="1"/>
</dbReference>
<dbReference type="InterPro" id="IPR019479">
    <property type="entry name" value="Peroxiredoxin_C"/>
</dbReference>
<keyword evidence="3" id="KW-1185">Reference proteome</keyword>
<feature type="non-terminal residue" evidence="2">
    <location>
        <position position="1"/>
    </location>
</feature>